<name>A0A8I0DTA4_9FIRM</name>
<dbReference type="Proteomes" id="UP000652847">
    <property type="component" value="Unassembled WGS sequence"/>
</dbReference>
<gene>
    <name evidence="1" type="ORF">H8S54_16655</name>
</gene>
<accession>A0A8I0DTA4</accession>
<keyword evidence="2" id="KW-1185">Reference proteome</keyword>
<dbReference type="AlphaFoldDB" id="A0A8I0DTA4"/>
<proteinExistence type="predicted"/>
<dbReference type="RefSeq" id="WP_117849756.1">
    <property type="nucleotide sequence ID" value="NZ_JACOOT010000039.1"/>
</dbReference>
<evidence type="ECO:0000313" key="2">
    <source>
        <dbReference type="Proteomes" id="UP000652847"/>
    </source>
</evidence>
<organism evidence="1 2">
    <name type="scientific">Blautia segnis</name>
    <dbReference type="NCBI Taxonomy" id="2763030"/>
    <lineage>
        <taxon>Bacteria</taxon>
        <taxon>Bacillati</taxon>
        <taxon>Bacillota</taxon>
        <taxon>Clostridia</taxon>
        <taxon>Lachnospirales</taxon>
        <taxon>Lachnospiraceae</taxon>
        <taxon>Blautia</taxon>
    </lineage>
</organism>
<comment type="caution">
    <text evidence="1">The sequence shown here is derived from an EMBL/GenBank/DDBJ whole genome shotgun (WGS) entry which is preliminary data.</text>
</comment>
<sequence length="157" mass="17861">MDYIKEAKKLGFSNAAIMDTQKLVFKPEYRKFCEENQCGCYNVNPACPPECGTVESMKQRVFAYEKALILQTIQNKDMDYKMAKLAHNKLTEQLASKIMESGNTDLLIMSAGPYRHHSCMSAYCVDAQEMADAVGMICWGTDDKIRYFSQILFHGNL</sequence>
<dbReference type="InterPro" id="IPR019271">
    <property type="entry name" value="DUF2284_metal-binding"/>
</dbReference>
<dbReference type="Pfam" id="PF10050">
    <property type="entry name" value="DUF2284"/>
    <property type="match status" value="1"/>
</dbReference>
<evidence type="ECO:0000313" key="1">
    <source>
        <dbReference type="EMBL" id="MBC5652688.1"/>
    </source>
</evidence>
<reference evidence="1 2" key="1">
    <citation type="submission" date="2020-08" db="EMBL/GenBank/DDBJ databases">
        <title>Genome public.</title>
        <authorList>
            <person name="Liu C."/>
            <person name="Sun Q."/>
        </authorList>
    </citation>
    <scope>NUCLEOTIDE SEQUENCE [LARGE SCALE GENOMIC DNA]</scope>
    <source>
        <strain evidence="1 2">BX17</strain>
    </source>
</reference>
<dbReference type="EMBL" id="JACOOT010000039">
    <property type="protein sequence ID" value="MBC5652688.1"/>
    <property type="molecule type" value="Genomic_DNA"/>
</dbReference>
<protein>
    <submittedName>
        <fullName evidence="1">DUF2284 domain-containing protein</fullName>
    </submittedName>
</protein>